<accession>A0A7C4VW00</accession>
<reference evidence="1" key="1">
    <citation type="journal article" date="2020" name="mSystems">
        <title>Genome- and Community-Level Interaction Insights into Carbon Utilization and Element Cycling Functions of Hydrothermarchaeota in Hydrothermal Sediment.</title>
        <authorList>
            <person name="Zhou Z."/>
            <person name="Liu Y."/>
            <person name="Xu W."/>
            <person name="Pan J."/>
            <person name="Luo Z.H."/>
            <person name="Li M."/>
        </authorList>
    </citation>
    <scope>NUCLEOTIDE SEQUENCE [LARGE SCALE GENOMIC DNA]</scope>
    <source>
        <strain evidence="1">SpSt-604</strain>
    </source>
</reference>
<name>A0A7C4VW00_FERPE</name>
<evidence type="ECO:0000313" key="1">
    <source>
        <dbReference type="EMBL" id="HGU41947.1"/>
    </source>
</evidence>
<gene>
    <name evidence="1" type="ORF">ENT72_03360</name>
</gene>
<dbReference type="AlphaFoldDB" id="A0A7C4VW00"/>
<organism evidence="1">
    <name type="scientific">Fervidobacterium pennivorans</name>
    <dbReference type="NCBI Taxonomy" id="93466"/>
    <lineage>
        <taxon>Bacteria</taxon>
        <taxon>Thermotogati</taxon>
        <taxon>Thermotogota</taxon>
        <taxon>Thermotogae</taxon>
        <taxon>Thermotogales</taxon>
        <taxon>Fervidobacteriaceae</taxon>
        <taxon>Fervidobacterium</taxon>
    </lineage>
</organism>
<comment type="caution">
    <text evidence="1">The sequence shown here is derived from an EMBL/GenBank/DDBJ whole genome shotgun (WGS) entry which is preliminary data.</text>
</comment>
<dbReference type="EMBL" id="DSZT01000105">
    <property type="protein sequence ID" value="HGU41947.1"/>
    <property type="molecule type" value="Genomic_DNA"/>
</dbReference>
<sequence length="72" mass="8481">MKGLVNDGGIIRWKWFWDSWPYNVTEGGTVMPMKAEDAMYDIFSFEVKWKNFSAFGKIVNLNNYIFGLMINF</sequence>
<protein>
    <submittedName>
        <fullName evidence="1">Uncharacterized protein</fullName>
    </submittedName>
</protein>
<proteinExistence type="predicted"/>